<evidence type="ECO:0000313" key="3">
    <source>
        <dbReference type="EMBL" id="KPK73383.1"/>
    </source>
</evidence>
<dbReference type="CDD" id="cd03801">
    <property type="entry name" value="GT4_PimA-like"/>
    <property type="match status" value="1"/>
</dbReference>
<reference evidence="3 4" key="1">
    <citation type="journal article" date="2015" name="Microbiome">
        <title>Genomic resolution of linkages in carbon, nitrogen, and sulfur cycling among widespread estuary sediment bacteria.</title>
        <authorList>
            <person name="Baker B.J."/>
            <person name="Lazar C.S."/>
            <person name="Teske A.P."/>
            <person name="Dick G.J."/>
        </authorList>
    </citation>
    <scope>NUCLEOTIDE SEQUENCE [LARGE SCALE GENOMIC DNA]</scope>
    <source>
        <strain evidence="3">SM23_60</strain>
    </source>
</reference>
<feature type="domain" description="Glycosyl transferase family 1" evidence="1">
    <location>
        <begin position="230"/>
        <end position="380"/>
    </location>
</feature>
<protein>
    <submittedName>
        <fullName evidence="3">Group 1 glycosyl transferase</fullName>
    </submittedName>
</protein>
<evidence type="ECO:0000313" key="4">
    <source>
        <dbReference type="Proteomes" id="UP000051096"/>
    </source>
</evidence>
<dbReference type="GO" id="GO:0016757">
    <property type="term" value="F:glycosyltransferase activity"/>
    <property type="evidence" value="ECO:0007669"/>
    <property type="project" value="InterPro"/>
</dbReference>
<dbReference type="PATRIC" id="fig|1703780.3.peg.575"/>
<dbReference type="Gene3D" id="3.40.50.2000">
    <property type="entry name" value="Glycogen Phosphorylase B"/>
    <property type="match status" value="2"/>
</dbReference>
<evidence type="ECO:0000259" key="1">
    <source>
        <dbReference type="Pfam" id="PF00534"/>
    </source>
</evidence>
<accession>A0A0S8GK32</accession>
<evidence type="ECO:0000259" key="2">
    <source>
        <dbReference type="Pfam" id="PF13439"/>
    </source>
</evidence>
<dbReference type="Pfam" id="PF13439">
    <property type="entry name" value="Glyco_transf_4"/>
    <property type="match status" value="1"/>
</dbReference>
<dbReference type="PANTHER" id="PTHR45947:SF13">
    <property type="entry name" value="TRANSFERASE"/>
    <property type="match status" value="1"/>
</dbReference>
<dbReference type="InterPro" id="IPR050194">
    <property type="entry name" value="Glycosyltransferase_grp1"/>
</dbReference>
<dbReference type="PANTHER" id="PTHR45947">
    <property type="entry name" value="SULFOQUINOVOSYL TRANSFERASE SQD2"/>
    <property type="match status" value="1"/>
</dbReference>
<gene>
    <name evidence="3" type="ORF">AMJ87_01845</name>
</gene>
<proteinExistence type="predicted"/>
<dbReference type="InterPro" id="IPR028098">
    <property type="entry name" value="Glyco_trans_4-like_N"/>
</dbReference>
<name>A0A0S8GK32_UNCW3</name>
<comment type="caution">
    <text evidence="3">The sequence shown here is derived from an EMBL/GenBank/DDBJ whole genome shotgun (WGS) entry which is preliminary data.</text>
</comment>
<keyword evidence="3" id="KW-0808">Transferase</keyword>
<dbReference type="AlphaFoldDB" id="A0A0S8GK32"/>
<dbReference type="EMBL" id="LJUO01000010">
    <property type="protein sequence ID" value="KPK73383.1"/>
    <property type="molecule type" value="Genomic_DNA"/>
</dbReference>
<feature type="domain" description="Glycosyltransferase subfamily 4-like N-terminal" evidence="2">
    <location>
        <begin position="14"/>
        <end position="220"/>
    </location>
</feature>
<dbReference type="Proteomes" id="UP000051096">
    <property type="component" value="Unassembled WGS sequence"/>
</dbReference>
<dbReference type="SUPFAM" id="SSF53756">
    <property type="entry name" value="UDP-Glycosyltransferase/glycogen phosphorylase"/>
    <property type="match status" value="1"/>
</dbReference>
<organism evidence="3 4">
    <name type="scientific">candidate division WOR_3 bacterium SM23_60</name>
    <dbReference type="NCBI Taxonomy" id="1703780"/>
    <lineage>
        <taxon>Bacteria</taxon>
        <taxon>Bacteria division WOR-3</taxon>
    </lineage>
</organism>
<sequence>MKILLINKFLYPRGGDALCTLDTGRLLARKGHEVFYWGMSHPSNPSYRNSDLYVTHVDYNRALGFGPRLRIAHDVLYSHEAQRKIEELIRREKPDIAHIHNIAHQISPSILPVLHHHQIPIVMTLHDYKMVCASYLLMAHGEICEACANGRYHKCFQKQCVKNSLAKSVLNTLEMYFHHTVRHIYGTVTTFISPSHFLKHKLHTMGFRRSIEVLPHFVSVSDYDPFYGSEEESVVYFGRLSREKGLDVLLDATEETSVQLKIIGTGPQRQHLEQRVARRKTKNVVLGGFKTGSALHGEIRKAMCVVVPSEWYENSPRAILESFALGKPVIGSRIGGIPELVRDDETGWTFRTGDAHDLRGKILSCFTQKERLLTMGKCARDFVIKKHNANVHYKRLMSIYEEAVRS</sequence>
<dbReference type="Pfam" id="PF00534">
    <property type="entry name" value="Glycos_transf_1"/>
    <property type="match status" value="1"/>
</dbReference>
<dbReference type="InterPro" id="IPR001296">
    <property type="entry name" value="Glyco_trans_1"/>
</dbReference>